<reference evidence="1" key="1">
    <citation type="submission" date="2014-11" db="EMBL/GenBank/DDBJ databases">
        <authorList>
            <person name="Amaro Gonzalez C."/>
        </authorList>
    </citation>
    <scope>NUCLEOTIDE SEQUENCE</scope>
</reference>
<organism evidence="1">
    <name type="scientific">Anguilla anguilla</name>
    <name type="common">European freshwater eel</name>
    <name type="synonym">Muraena anguilla</name>
    <dbReference type="NCBI Taxonomy" id="7936"/>
    <lineage>
        <taxon>Eukaryota</taxon>
        <taxon>Metazoa</taxon>
        <taxon>Chordata</taxon>
        <taxon>Craniata</taxon>
        <taxon>Vertebrata</taxon>
        <taxon>Euteleostomi</taxon>
        <taxon>Actinopterygii</taxon>
        <taxon>Neopterygii</taxon>
        <taxon>Teleostei</taxon>
        <taxon>Anguilliformes</taxon>
        <taxon>Anguillidae</taxon>
        <taxon>Anguilla</taxon>
    </lineage>
</organism>
<protein>
    <submittedName>
        <fullName evidence="1">Uncharacterized protein</fullName>
    </submittedName>
</protein>
<dbReference type="EMBL" id="GBXM01094046">
    <property type="protein sequence ID" value="JAH14531.1"/>
    <property type="molecule type" value="Transcribed_RNA"/>
</dbReference>
<accession>A0A0E9QCC8</accession>
<dbReference type="AlphaFoldDB" id="A0A0E9QCC8"/>
<sequence length="48" mass="5710">MNYSACRDQIQRYGFIWQEGNLVKRSKEVFNQRNPQAHDSNKIIITVL</sequence>
<evidence type="ECO:0000313" key="1">
    <source>
        <dbReference type="EMBL" id="JAH14531.1"/>
    </source>
</evidence>
<reference evidence="1" key="2">
    <citation type="journal article" date="2015" name="Fish Shellfish Immunol.">
        <title>Early steps in the European eel (Anguilla anguilla)-Vibrio vulnificus interaction in the gills: Role of the RtxA13 toxin.</title>
        <authorList>
            <person name="Callol A."/>
            <person name="Pajuelo D."/>
            <person name="Ebbesson L."/>
            <person name="Teles M."/>
            <person name="MacKenzie S."/>
            <person name="Amaro C."/>
        </authorList>
    </citation>
    <scope>NUCLEOTIDE SEQUENCE</scope>
</reference>
<proteinExistence type="predicted"/>
<name>A0A0E9QCC8_ANGAN</name>